<evidence type="ECO:0008006" key="3">
    <source>
        <dbReference type="Google" id="ProtNLM"/>
    </source>
</evidence>
<dbReference type="Proteomes" id="UP000268093">
    <property type="component" value="Unassembled WGS sequence"/>
</dbReference>
<organism evidence="1 2">
    <name type="scientific">Jimgerdemannia flammicorona</name>
    <dbReference type="NCBI Taxonomy" id="994334"/>
    <lineage>
        <taxon>Eukaryota</taxon>
        <taxon>Fungi</taxon>
        <taxon>Fungi incertae sedis</taxon>
        <taxon>Mucoromycota</taxon>
        <taxon>Mucoromycotina</taxon>
        <taxon>Endogonomycetes</taxon>
        <taxon>Endogonales</taxon>
        <taxon>Endogonaceae</taxon>
        <taxon>Jimgerdemannia</taxon>
    </lineage>
</organism>
<dbReference type="SUPFAM" id="SSF56112">
    <property type="entry name" value="Protein kinase-like (PK-like)"/>
    <property type="match status" value="1"/>
</dbReference>
<evidence type="ECO:0000313" key="1">
    <source>
        <dbReference type="EMBL" id="RUP45819.1"/>
    </source>
</evidence>
<gene>
    <name evidence="1" type="ORF">BC936DRAFT_147695</name>
</gene>
<reference evidence="1 2" key="1">
    <citation type="journal article" date="2018" name="New Phytol.">
        <title>Phylogenomics of Endogonaceae and evolution of mycorrhizas within Mucoromycota.</title>
        <authorList>
            <person name="Chang Y."/>
            <person name="Desiro A."/>
            <person name="Na H."/>
            <person name="Sandor L."/>
            <person name="Lipzen A."/>
            <person name="Clum A."/>
            <person name="Barry K."/>
            <person name="Grigoriev I.V."/>
            <person name="Martin F.M."/>
            <person name="Stajich J.E."/>
            <person name="Smith M.E."/>
            <person name="Bonito G."/>
            <person name="Spatafora J.W."/>
        </authorList>
    </citation>
    <scope>NUCLEOTIDE SEQUENCE [LARGE SCALE GENOMIC DNA]</scope>
    <source>
        <strain evidence="1 2">GMNB39</strain>
    </source>
</reference>
<comment type="caution">
    <text evidence="1">The sequence shown here is derived from an EMBL/GenBank/DDBJ whole genome shotgun (WGS) entry which is preliminary data.</text>
</comment>
<accession>A0A433D4Q5</accession>
<dbReference type="AlphaFoldDB" id="A0A433D4Q5"/>
<name>A0A433D4Q5_9FUNG</name>
<dbReference type="InterPro" id="IPR011009">
    <property type="entry name" value="Kinase-like_dom_sf"/>
</dbReference>
<sequence length="155" mass="18252">MLTDDFKRLIWKARTNDGHTIIVKFTRRYNHNAYILCANQRLASELHFYDNQDIYRFRMIIMDYVDGMPLLSSLVTKASLSIRNKIFQDIQNLSNILMVNNCRMLIDFEWCGKDNNARYLFLISQTMLWSNGVEPGAIMYRVKVAEKLTILMVSL</sequence>
<dbReference type="OrthoDB" id="2404559at2759"/>
<keyword evidence="2" id="KW-1185">Reference proteome</keyword>
<evidence type="ECO:0000313" key="2">
    <source>
        <dbReference type="Proteomes" id="UP000268093"/>
    </source>
</evidence>
<protein>
    <recommendedName>
        <fullName evidence="3">Protein kinase domain-containing protein</fullName>
    </recommendedName>
</protein>
<proteinExistence type="predicted"/>
<dbReference type="EMBL" id="RBNI01006719">
    <property type="protein sequence ID" value="RUP45819.1"/>
    <property type="molecule type" value="Genomic_DNA"/>
</dbReference>